<protein>
    <submittedName>
        <fullName evidence="1">Helix-turn-helix domain-containing protein</fullName>
    </submittedName>
</protein>
<keyword evidence="2" id="KW-1185">Reference proteome</keyword>
<accession>A0ABU8VSG6</accession>
<evidence type="ECO:0000313" key="1">
    <source>
        <dbReference type="EMBL" id="MEJ8816286.1"/>
    </source>
</evidence>
<organism evidence="1 2">
    <name type="scientific">Variovorax ureilyticus</name>
    <dbReference type="NCBI Taxonomy" id="1836198"/>
    <lineage>
        <taxon>Bacteria</taxon>
        <taxon>Pseudomonadati</taxon>
        <taxon>Pseudomonadota</taxon>
        <taxon>Betaproteobacteria</taxon>
        <taxon>Burkholderiales</taxon>
        <taxon>Comamonadaceae</taxon>
        <taxon>Variovorax</taxon>
    </lineage>
</organism>
<comment type="caution">
    <text evidence="1">The sequence shown here is derived from an EMBL/GenBank/DDBJ whole genome shotgun (WGS) entry which is preliminary data.</text>
</comment>
<dbReference type="RefSeq" id="WP_340361475.1">
    <property type="nucleotide sequence ID" value="NZ_JBBKZU010000053.1"/>
</dbReference>
<gene>
    <name evidence="1" type="ORF">WKW77_34970</name>
</gene>
<dbReference type="SUPFAM" id="SSF46689">
    <property type="entry name" value="Homeodomain-like"/>
    <property type="match status" value="1"/>
</dbReference>
<proteinExistence type="predicted"/>
<evidence type="ECO:0000313" key="2">
    <source>
        <dbReference type="Proteomes" id="UP001365846"/>
    </source>
</evidence>
<dbReference type="Proteomes" id="UP001365846">
    <property type="component" value="Unassembled WGS sequence"/>
</dbReference>
<dbReference type="Pfam" id="PF13551">
    <property type="entry name" value="HTH_29"/>
    <property type="match status" value="1"/>
</dbReference>
<name>A0ABU8VSG6_9BURK</name>
<sequence length="109" mass="12833">MYGILMHSFDWGLRMPRKSPFLIELTLDESAELNRRATRYTLPYFEVVRAKMILMAANGLDNDEIAARLDTRREVVSQWRQRFFKDRLAGLEERARPGRPRVFPPRGHG</sequence>
<dbReference type="EMBL" id="JBBKZU010000053">
    <property type="protein sequence ID" value="MEJ8816286.1"/>
    <property type="molecule type" value="Genomic_DNA"/>
</dbReference>
<reference evidence="1 2" key="1">
    <citation type="submission" date="2024-03" db="EMBL/GenBank/DDBJ databases">
        <title>Novel species of the genus Variovorax.</title>
        <authorList>
            <person name="Liu Q."/>
            <person name="Xin Y.-H."/>
        </authorList>
    </citation>
    <scope>NUCLEOTIDE SEQUENCE [LARGE SCALE GENOMIC DNA]</scope>
    <source>
        <strain evidence="1 2">KACC 18899</strain>
    </source>
</reference>
<dbReference type="InterPro" id="IPR009057">
    <property type="entry name" value="Homeodomain-like_sf"/>
</dbReference>